<dbReference type="RefSeq" id="WP_350777430.1">
    <property type="nucleotide sequence ID" value="NZ_JBEPEK010000020.1"/>
</dbReference>
<proteinExistence type="predicted"/>
<comment type="caution">
    <text evidence="1">The sequence shown here is derived from an EMBL/GenBank/DDBJ whole genome shotgun (WGS) entry which is preliminary data.</text>
</comment>
<evidence type="ECO:0000313" key="1">
    <source>
        <dbReference type="EMBL" id="MER7178779.1"/>
    </source>
</evidence>
<organism evidence="1 2">
    <name type="scientific">Streptomyces hyaluromycini</name>
    <dbReference type="NCBI Taxonomy" id="1377993"/>
    <lineage>
        <taxon>Bacteria</taxon>
        <taxon>Bacillati</taxon>
        <taxon>Actinomycetota</taxon>
        <taxon>Actinomycetes</taxon>
        <taxon>Kitasatosporales</taxon>
        <taxon>Streptomycetaceae</taxon>
        <taxon>Streptomyces</taxon>
    </lineage>
</organism>
<evidence type="ECO:0000313" key="2">
    <source>
        <dbReference type="Proteomes" id="UP001474181"/>
    </source>
</evidence>
<name>A0ABV1WPI9_9ACTN</name>
<dbReference type="Proteomes" id="UP001474181">
    <property type="component" value="Unassembled WGS sequence"/>
</dbReference>
<dbReference type="EMBL" id="JBEPEK010000020">
    <property type="protein sequence ID" value="MER7178779.1"/>
    <property type="molecule type" value="Genomic_DNA"/>
</dbReference>
<reference evidence="1 2" key="1">
    <citation type="submission" date="2024-06" db="EMBL/GenBank/DDBJ databases">
        <title>The Natural Products Discovery Center: Release of the First 8490 Sequenced Strains for Exploring Actinobacteria Biosynthetic Diversity.</title>
        <authorList>
            <person name="Kalkreuter E."/>
            <person name="Kautsar S.A."/>
            <person name="Yang D."/>
            <person name="Bader C.D."/>
            <person name="Teijaro C.N."/>
            <person name="Fluegel L."/>
            <person name="Davis C.M."/>
            <person name="Simpson J.R."/>
            <person name="Lauterbach L."/>
            <person name="Steele A.D."/>
            <person name="Gui C."/>
            <person name="Meng S."/>
            <person name="Li G."/>
            <person name="Viehrig K."/>
            <person name="Ye F."/>
            <person name="Su P."/>
            <person name="Kiefer A.F."/>
            <person name="Nichols A."/>
            <person name="Cepeda A.J."/>
            <person name="Yan W."/>
            <person name="Fan B."/>
            <person name="Jiang Y."/>
            <person name="Adhikari A."/>
            <person name="Zheng C.-J."/>
            <person name="Schuster L."/>
            <person name="Cowan T.M."/>
            <person name="Smanski M.J."/>
            <person name="Chevrette M.G."/>
            <person name="De Carvalho L.P.S."/>
            <person name="Shen B."/>
        </authorList>
    </citation>
    <scope>NUCLEOTIDE SEQUENCE [LARGE SCALE GENOMIC DNA]</scope>
    <source>
        <strain evidence="1 2">NPDC000234</strain>
    </source>
</reference>
<gene>
    <name evidence="1" type="ORF">ABT404_04695</name>
</gene>
<sequence length="134" mass="13924">MDPISTSLLVAMATGAGGEVGRHLWSALRGLVRRNPAEGAAGAQGPAVGEVELASLAEAPHDVERARVLSEALSRRAEQDPLFRAALAQWQQQAQPLHAGDGDVHNAVNGGTQSGPVIQGRDFFGINFNVPGQG</sequence>
<protein>
    <submittedName>
        <fullName evidence="1">Uncharacterized protein</fullName>
    </submittedName>
</protein>
<accession>A0ABV1WPI9</accession>
<keyword evidence="2" id="KW-1185">Reference proteome</keyword>